<feature type="transmembrane region" description="Helical" evidence="1">
    <location>
        <begin position="60"/>
        <end position="79"/>
    </location>
</feature>
<protein>
    <recommendedName>
        <fullName evidence="4">DUF2269 family protein</fullName>
    </recommendedName>
</protein>
<dbReference type="RefSeq" id="WP_332013196.1">
    <property type="nucleotide sequence ID" value="NZ_LR215973.1"/>
</dbReference>
<reference evidence="2 3" key="1">
    <citation type="submission" date="2019-02" db="EMBL/GenBank/DDBJ databases">
        <authorList>
            <consortium name="Pathogen Informatics"/>
        </authorList>
    </citation>
    <scope>NUCLEOTIDE SEQUENCE [LARGE SCALE GENOMIC DNA]</scope>
    <source>
        <strain evidence="2 3">3012STDY6756504</strain>
    </source>
</reference>
<gene>
    <name evidence="2" type="ORF">NCTC10797_00905</name>
</gene>
<dbReference type="Proteomes" id="UP000290439">
    <property type="component" value="Chromosome"/>
</dbReference>
<dbReference type="EMBL" id="LR215973">
    <property type="protein sequence ID" value="VFA97146.1"/>
    <property type="molecule type" value="Genomic_DNA"/>
</dbReference>
<accession>A0A4U8VU70</accession>
<feature type="transmembrane region" description="Helical" evidence="1">
    <location>
        <begin position="86"/>
        <end position="107"/>
    </location>
</feature>
<feature type="transmembrane region" description="Helical" evidence="1">
    <location>
        <begin position="127"/>
        <end position="146"/>
    </location>
</feature>
<dbReference type="AlphaFoldDB" id="A0A4U8VU70"/>
<keyword evidence="1" id="KW-0812">Transmembrane</keyword>
<name>A0A4U8VU70_9NOCA</name>
<keyword evidence="1" id="KW-0472">Membrane</keyword>
<organism evidence="2 3">
    <name type="scientific">Nocardia cyriacigeorgica</name>
    <dbReference type="NCBI Taxonomy" id="135487"/>
    <lineage>
        <taxon>Bacteria</taxon>
        <taxon>Bacillati</taxon>
        <taxon>Actinomycetota</taxon>
        <taxon>Actinomycetes</taxon>
        <taxon>Mycobacteriales</taxon>
        <taxon>Nocardiaceae</taxon>
        <taxon>Nocardia</taxon>
    </lineage>
</organism>
<sequence length="149" mass="15573">MVEHVLLSVHVLAGIVFVGGSAIATSLFPRYAPVVAGAAASDQSSMRNPAVASALHRITGGYAACAIIVPVVGIVLAAVQQRMGEGWITAAMILTAVAGGLLGAQIYPLQREALRTPDDGRRLRTLSMLAGIYNLLWTVVVVLMIVRPT</sequence>
<evidence type="ECO:0000313" key="3">
    <source>
        <dbReference type="Proteomes" id="UP000290439"/>
    </source>
</evidence>
<evidence type="ECO:0000313" key="2">
    <source>
        <dbReference type="EMBL" id="VFA97146.1"/>
    </source>
</evidence>
<keyword evidence="1" id="KW-1133">Transmembrane helix</keyword>
<evidence type="ECO:0000256" key="1">
    <source>
        <dbReference type="SAM" id="Phobius"/>
    </source>
</evidence>
<evidence type="ECO:0008006" key="4">
    <source>
        <dbReference type="Google" id="ProtNLM"/>
    </source>
</evidence>
<proteinExistence type="predicted"/>